<proteinExistence type="evidence at transcript level"/>
<evidence type="ECO:0000256" key="7">
    <source>
        <dbReference type="RuleBase" id="RU000682"/>
    </source>
</evidence>
<dbReference type="GO" id="GO:0000977">
    <property type="term" value="F:RNA polymerase II transcription regulatory region sequence-specific DNA binding"/>
    <property type="evidence" value="ECO:0007669"/>
    <property type="project" value="TreeGrafter"/>
</dbReference>
<evidence type="ECO:0000313" key="10">
    <source>
        <dbReference type="EMBL" id="AMR72027.1"/>
    </source>
</evidence>
<feature type="region of interest" description="Disordered" evidence="8">
    <location>
        <begin position="187"/>
        <end position="263"/>
    </location>
</feature>
<organism evidence="10">
    <name type="scientific">Lineus ruber</name>
    <name type="common">Red bootlace</name>
    <name type="synonym">Poseidon ruber</name>
    <dbReference type="NCBI Taxonomy" id="88926"/>
    <lineage>
        <taxon>Eukaryota</taxon>
        <taxon>Metazoa</taxon>
        <taxon>Spiralia</taxon>
        <taxon>Lophotrochozoa</taxon>
        <taxon>Nemertea</taxon>
        <taxon>Pilidiophora</taxon>
        <taxon>Heteronemertea</taxon>
        <taxon>Lineidae</taxon>
        <taxon>Lineus</taxon>
    </lineage>
</organism>
<feature type="domain" description="Homeobox" evidence="9">
    <location>
        <begin position="109"/>
        <end position="169"/>
    </location>
</feature>
<dbReference type="InterPro" id="IPR050649">
    <property type="entry name" value="Paired_Homeobox_TFs"/>
</dbReference>
<dbReference type="Pfam" id="PF00046">
    <property type="entry name" value="Homeodomain"/>
    <property type="match status" value="1"/>
</dbReference>
<sequence length="263" mass="29417">MSMQDLSRSSLGGLTSAMQHLPYYYTAEQLKQCSAASMLAGHSPSLFTIDSILAPRPQLPYQRHNMNPYLPYAAAAAAAAAFPHSPSDFLAYSPFAGFMPHEFVRAGQKRKRRHRTIFTEEQLEELEATFHKTHYPDVLLREELAMKVDLKEERVEVWFKNRRAKWRKTKREEEAAKKRAVEAAAALEASKHGVTPEAVEASPIEPQISADSSDDEDSIDLSPIKSYEESDLMRTPSHSISASLSSPTDLSSHHSTKDSDVTI</sequence>
<dbReference type="InterPro" id="IPR001356">
    <property type="entry name" value="HD"/>
</dbReference>
<dbReference type="InterPro" id="IPR017970">
    <property type="entry name" value="Homeobox_CS"/>
</dbReference>
<dbReference type="CDD" id="cd00086">
    <property type="entry name" value="homeodomain"/>
    <property type="match status" value="1"/>
</dbReference>
<comment type="subcellular location">
    <subcellularLocation>
        <location evidence="1 6 7">Nucleus</location>
    </subcellularLocation>
</comment>
<dbReference type="InterPro" id="IPR009057">
    <property type="entry name" value="Homeodomain-like_sf"/>
</dbReference>
<keyword evidence="5 6" id="KW-0539">Nucleus</keyword>
<dbReference type="GO" id="GO:0000981">
    <property type="term" value="F:DNA-binding transcription factor activity, RNA polymerase II-specific"/>
    <property type="evidence" value="ECO:0007669"/>
    <property type="project" value="InterPro"/>
</dbReference>
<dbReference type="EMBL" id="KT335964">
    <property type="protein sequence ID" value="AMR72027.1"/>
    <property type="molecule type" value="mRNA"/>
</dbReference>
<dbReference type="SMART" id="SM00389">
    <property type="entry name" value="HOX"/>
    <property type="match status" value="1"/>
</dbReference>
<dbReference type="Gene3D" id="1.10.10.60">
    <property type="entry name" value="Homeodomain-like"/>
    <property type="match status" value="1"/>
</dbReference>
<protein>
    <submittedName>
        <fullName evidence="10">Gsc</fullName>
    </submittedName>
</protein>
<accession>A0A142J526</accession>
<keyword evidence="3 6" id="KW-0238">DNA-binding</keyword>
<dbReference type="PROSITE" id="PS50071">
    <property type="entry name" value="HOMEOBOX_2"/>
    <property type="match status" value="1"/>
</dbReference>
<reference evidence="10" key="1">
    <citation type="journal article" date="2015" name="Evodevo">
        <title>Evolution and development of the adelphophagic, intracapsular Schmidt's larva of the nemertean Lineus ruber.</title>
        <authorList>
            <person name="Martin-Duran J.M."/>
            <person name="Vellutini B.C."/>
            <person name="Hejnol A."/>
        </authorList>
    </citation>
    <scope>NUCLEOTIDE SEQUENCE</scope>
</reference>
<dbReference type="PANTHER" id="PTHR24329:SF516">
    <property type="entry name" value="HOMEOBOX PROTEIN GOOSECOID"/>
    <property type="match status" value="1"/>
</dbReference>
<evidence type="ECO:0000256" key="3">
    <source>
        <dbReference type="ARBA" id="ARBA00023125"/>
    </source>
</evidence>
<dbReference type="PANTHER" id="PTHR24329">
    <property type="entry name" value="HOMEOBOX PROTEIN ARISTALESS"/>
    <property type="match status" value="1"/>
</dbReference>
<dbReference type="FunFam" id="1.10.10.60:FF:000223">
    <property type="entry name" value="Goosecoid homeobox 2"/>
    <property type="match status" value="1"/>
</dbReference>
<evidence type="ECO:0000256" key="4">
    <source>
        <dbReference type="ARBA" id="ARBA00023155"/>
    </source>
</evidence>
<evidence type="ECO:0000256" key="2">
    <source>
        <dbReference type="ARBA" id="ARBA00006503"/>
    </source>
</evidence>
<feature type="compositionally biased region" description="Low complexity" evidence="8">
    <location>
        <begin position="237"/>
        <end position="250"/>
    </location>
</feature>
<dbReference type="PROSITE" id="PS00027">
    <property type="entry name" value="HOMEOBOX_1"/>
    <property type="match status" value="1"/>
</dbReference>
<evidence type="ECO:0000259" key="9">
    <source>
        <dbReference type="PROSITE" id="PS50071"/>
    </source>
</evidence>
<evidence type="ECO:0000256" key="6">
    <source>
        <dbReference type="PROSITE-ProRule" id="PRU00108"/>
    </source>
</evidence>
<evidence type="ECO:0000256" key="8">
    <source>
        <dbReference type="SAM" id="MobiDB-lite"/>
    </source>
</evidence>
<name>A0A142J526_LINRU</name>
<dbReference type="AlphaFoldDB" id="A0A142J526"/>
<evidence type="ECO:0000256" key="5">
    <source>
        <dbReference type="ARBA" id="ARBA00023242"/>
    </source>
</evidence>
<feature type="compositionally biased region" description="Basic and acidic residues" evidence="8">
    <location>
        <begin position="251"/>
        <end position="263"/>
    </location>
</feature>
<dbReference type="SUPFAM" id="SSF46689">
    <property type="entry name" value="Homeodomain-like"/>
    <property type="match status" value="1"/>
</dbReference>
<feature type="DNA-binding region" description="Homeobox" evidence="6">
    <location>
        <begin position="111"/>
        <end position="170"/>
    </location>
</feature>
<dbReference type="GO" id="GO:0005634">
    <property type="term" value="C:nucleus"/>
    <property type="evidence" value="ECO:0007669"/>
    <property type="project" value="UniProtKB-SubCell"/>
</dbReference>
<evidence type="ECO:0000256" key="1">
    <source>
        <dbReference type="ARBA" id="ARBA00004123"/>
    </source>
</evidence>
<comment type="similarity">
    <text evidence="2">Belongs to the paired homeobox family. Bicoid subfamily.</text>
</comment>
<keyword evidence="4 6" id="KW-0371">Homeobox</keyword>